<comment type="caution">
    <text evidence="2">The sequence shown here is derived from an EMBL/GenBank/DDBJ whole genome shotgun (WGS) entry which is preliminary data.</text>
</comment>
<dbReference type="EMBL" id="JEMB01000950">
    <property type="protein sequence ID" value="KYF92136.1"/>
    <property type="molecule type" value="Genomic_DNA"/>
</dbReference>
<keyword evidence="1" id="KW-0472">Membrane</keyword>
<keyword evidence="1" id="KW-1133">Transmembrane helix</keyword>
<sequence length="91" mass="10098">MVMRYRWLSVSLSFMMIIIGVIMLAAFLDIPAIDRIIGVMGIATTLMSLVQLGASFMMPDDVRCPKCGEQCRLNVRMSGAPEIRSISDGER</sequence>
<evidence type="ECO:0000313" key="2">
    <source>
        <dbReference type="EMBL" id="KYF92136.1"/>
    </source>
</evidence>
<feature type="transmembrane region" description="Helical" evidence="1">
    <location>
        <begin position="36"/>
        <end position="56"/>
    </location>
</feature>
<dbReference type="AlphaFoldDB" id="A0A150SI49"/>
<evidence type="ECO:0000313" key="3">
    <source>
        <dbReference type="Proteomes" id="UP000075635"/>
    </source>
</evidence>
<feature type="transmembrane region" description="Helical" evidence="1">
    <location>
        <begin position="7"/>
        <end position="30"/>
    </location>
</feature>
<keyword evidence="1" id="KW-0812">Transmembrane</keyword>
<dbReference type="Proteomes" id="UP000075635">
    <property type="component" value="Unassembled WGS sequence"/>
</dbReference>
<evidence type="ECO:0000256" key="1">
    <source>
        <dbReference type="SAM" id="Phobius"/>
    </source>
</evidence>
<protein>
    <submittedName>
        <fullName evidence="2">Uncharacterized protein</fullName>
    </submittedName>
</protein>
<accession>A0A150SI49</accession>
<organism evidence="2 3">
    <name type="scientific">Sorangium cellulosum</name>
    <name type="common">Polyangium cellulosum</name>
    <dbReference type="NCBI Taxonomy" id="56"/>
    <lineage>
        <taxon>Bacteria</taxon>
        <taxon>Pseudomonadati</taxon>
        <taxon>Myxococcota</taxon>
        <taxon>Polyangia</taxon>
        <taxon>Polyangiales</taxon>
        <taxon>Polyangiaceae</taxon>
        <taxon>Sorangium</taxon>
    </lineage>
</organism>
<reference evidence="2 3" key="1">
    <citation type="submission" date="2014-02" db="EMBL/GenBank/DDBJ databases">
        <title>The small core and large imbalanced accessory genome model reveals a collaborative survival strategy of Sorangium cellulosum strains in nature.</title>
        <authorList>
            <person name="Han K."/>
            <person name="Peng R."/>
            <person name="Blom J."/>
            <person name="Li Y.-Z."/>
        </authorList>
    </citation>
    <scope>NUCLEOTIDE SEQUENCE [LARGE SCALE GENOMIC DNA]</scope>
    <source>
        <strain evidence="2 3">So0011-07</strain>
    </source>
</reference>
<proteinExistence type="predicted"/>
<name>A0A150SI49_SORCE</name>
<gene>
    <name evidence="2" type="ORF">BE17_41075</name>
</gene>